<dbReference type="EMBL" id="BARU01030958">
    <property type="protein sequence ID" value="GAH69187.1"/>
    <property type="molecule type" value="Genomic_DNA"/>
</dbReference>
<reference evidence="2" key="1">
    <citation type="journal article" date="2014" name="Front. Microbiol.">
        <title>High frequency of phylogenetically diverse reductive dehalogenase-homologous genes in deep subseafloor sedimentary metagenomes.</title>
        <authorList>
            <person name="Kawai M."/>
            <person name="Futagami T."/>
            <person name="Toyoda A."/>
            <person name="Takaki Y."/>
            <person name="Nishi S."/>
            <person name="Hori S."/>
            <person name="Arai W."/>
            <person name="Tsubouchi T."/>
            <person name="Morono Y."/>
            <person name="Uchiyama I."/>
            <person name="Ito T."/>
            <person name="Fujiyama A."/>
            <person name="Inagaki F."/>
            <person name="Takami H."/>
        </authorList>
    </citation>
    <scope>NUCLEOTIDE SEQUENCE</scope>
    <source>
        <strain evidence="2">Expedition CK06-06</strain>
    </source>
</reference>
<gene>
    <name evidence="2" type="ORF">S03H2_49030</name>
</gene>
<feature type="non-terminal residue" evidence="2">
    <location>
        <position position="80"/>
    </location>
</feature>
<proteinExistence type="predicted"/>
<accession>X1HI74</accession>
<dbReference type="PROSITE" id="PS51077">
    <property type="entry name" value="HTH_ICLR"/>
    <property type="match status" value="1"/>
</dbReference>
<dbReference type="SMART" id="SM00346">
    <property type="entry name" value="HTH_ICLR"/>
    <property type="match status" value="1"/>
</dbReference>
<organism evidence="2">
    <name type="scientific">marine sediment metagenome</name>
    <dbReference type="NCBI Taxonomy" id="412755"/>
    <lineage>
        <taxon>unclassified sequences</taxon>
        <taxon>metagenomes</taxon>
        <taxon>ecological metagenomes</taxon>
    </lineage>
</organism>
<protein>
    <recommendedName>
        <fullName evidence="1">HTH iclR-type domain-containing protein</fullName>
    </recommendedName>
</protein>
<dbReference type="Gene3D" id="1.10.10.10">
    <property type="entry name" value="Winged helix-like DNA-binding domain superfamily/Winged helix DNA-binding domain"/>
    <property type="match status" value="1"/>
</dbReference>
<dbReference type="Pfam" id="PF09339">
    <property type="entry name" value="HTH_IclR"/>
    <property type="match status" value="1"/>
</dbReference>
<dbReference type="InterPro" id="IPR036388">
    <property type="entry name" value="WH-like_DNA-bd_sf"/>
</dbReference>
<dbReference type="AlphaFoldDB" id="X1HI74"/>
<comment type="caution">
    <text evidence="2">The sequence shown here is derived from an EMBL/GenBank/DDBJ whole genome shotgun (WGS) entry which is preliminary data.</text>
</comment>
<evidence type="ECO:0000259" key="1">
    <source>
        <dbReference type="PROSITE" id="PS51077"/>
    </source>
</evidence>
<dbReference type="InterPro" id="IPR005471">
    <property type="entry name" value="Tscrpt_reg_IclR_N"/>
</dbReference>
<dbReference type="InterPro" id="IPR036390">
    <property type="entry name" value="WH_DNA-bd_sf"/>
</dbReference>
<dbReference type="SUPFAM" id="SSF46785">
    <property type="entry name" value="Winged helix' DNA-binding domain"/>
    <property type="match status" value="1"/>
</dbReference>
<name>X1HI74_9ZZZZ</name>
<feature type="domain" description="HTH iclR-type" evidence="1">
    <location>
        <begin position="8"/>
        <end position="68"/>
    </location>
</feature>
<sequence length="80" mass="8924">MKVEFKRVPALDKCFSILDFFARKKEPSGITEISSALSINKSTVFNIVHTLTDLGVLENNSNKFRFGAKLYLLGKTAEKG</sequence>
<dbReference type="GO" id="GO:0006355">
    <property type="term" value="P:regulation of DNA-templated transcription"/>
    <property type="evidence" value="ECO:0007669"/>
    <property type="project" value="InterPro"/>
</dbReference>
<evidence type="ECO:0000313" key="2">
    <source>
        <dbReference type="EMBL" id="GAH69187.1"/>
    </source>
</evidence>
<dbReference type="GO" id="GO:0003677">
    <property type="term" value="F:DNA binding"/>
    <property type="evidence" value="ECO:0007669"/>
    <property type="project" value="InterPro"/>
</dbReference>